<dbReference type="InterPro" id="IPR018050">
    <property type="entry name" value="Pmannose_isomerase-type1_CS"/>
</dbReference>
<dbReference type="GO" id="GO:0016853">
    <property type="term" value="F:isomerase activity"/>
    <property type="evidence" value="ECO:0007669"/>
    <property type="project" value="UniProtKB-KW"/>
</dbReference>
<feature type="domain" description="Phosphomannose isomerase type I catalytic" evidence="8">
    <location>
        <begin position="3"/>
        <end position="146"/>
    </location>
</feature>
<reference evidence="11" key="1">
    <citation type="submission" date="2013-02" db="EMBL/GenBank/DDBJ databases">
        <title>The complete genome sequence of Corynebacterium casei LMG S-19264 (=DSM 44701).</title>
        <authorList>
            <person name="Ruckert C."/>
            <person name="Albersmeier A."/>
            <person name="Kalinowski J."/>
        </authorList>
    </citation>
    <scope>NUCLEOTIDE SEQUENCE [LARGE SCALE GENOMIC DNA]</scope>
    <source>
        <strain evidence="11">LMG S-19264</strain>
    </source>
</reference>
<dbReference type="CDD" id="cd07011">
    <property type="entry name" value="cupin_PMI_type_I_N"/>
    <property type="match status" value="1"/>
</dbReference>
<keyword evidence="5" id="KW-0479">Metal-binding</keyword>
<proteinExistence type="inferred from homology"/>
<dbReference type="PANTHER" id="PTHR10309:SF0">
    <property type="entry name" value="MANNOSE-6-PHOSPHATE ISOMERASE"/>
    <property type="match status" value="1"/>
</dbReference>
<feature type="domain" description="Phosphomannose isomerase type I helical insertion" evidence="9">
    <location>
        <begin position="174"/>
        <end position="248"/>
    </location>
</feature>
<dbReference type="GeneID" id="82878263"/>
<dbReference type="InterPro" id="IPR016305">
    <property type="entry name" value="Mannose-6-P_Isomerase"/>
</dbReference>
<gene>
    <name evidence="10" type="ORF">CCASEI_10780</name>
</gene>
<keyword evidence="7 10" id="KW-0413">Isomerase</keyword>
<dbReference type="InterPro" id="IPR046457">
    <property type="entry name" value="PMI_typeI_cat"/>
</dbReference>
<accession>A0ABN4CF14</accession>
<dbReference type="InterPro" id="IPR011051">
    <property type="entry name" value="RmlC_Cupin_sf"/>
</dbReference>
<dbReference type="PIRSF" id="PIRSF001480">
    <property type="entry name" value="Mannose-6-phosphate_isomerase"/>
    <property type="match status" value="1"/>
</dbReference>
<keyword evidence="6" id="KW-0862">Zinc</keyword>
<evidence type="ECO:0000313" key="10">
    <source>
        <dbReference type="EMBL" id="AHI20711.1"/>
    </source>
</evidence>
<organism evidence="10 11">
    <name type="scientific">Corynebacterium casei LMG S-19264</name>
    <dbReference type="NCBI Taxonomy" id="1285583"/>
    <lineage>
        <taxon>Bacteria</taxon>
        <taxon>Bacillati</taxon>
        <taxon>Actinomycetota</taxon>
        <taxon>Actinomycetes</taxon>
        <taxon>Mycobacteriales</taxon>
        <taxon>Corynebacteriaceae</taxon>
        <taxon>Corynebacterium</taxon>
    </lineage>
</organism>
<evidence type="ECO:0000256" key="1">
    <source>
        <dbReference type="ARBA" id="ARBA00000757"/>
    </source>
</evidence>
<evidence type="ECO:0000259" key="9">
    <source>
        <dbReference type="Pfam" id="PF20512"/>
    </source>
</evidence>
<evidence type="ECO:0000256" key="7">
    <source>
        <dbReference type="ARBA" id="ARBA00023235"/>
    </source>
</evidence>
<evidence type="ECO:0000256" key="2">
    <source>
        <dbReference type="ARBA" id="ARBA00001947"/>
    </source>
</evidence>
<evidence type="ECO:0000259" key="8">
    <source>
        <dbReference type="Pfam" id="PF20511"/>
    </source>
</evidence>
<comment type="catalytic activity">
    <reaction evidence="1">
        <text>D-mannose 6-phosphate = D-fructose 6-phosphate</text>
        <dbReference type="Rhea" id="RHEA:12356"/>
        <dbReference type="ChEBI" id="CHEBI:58735"/>
        <dbReference type="ChEBI" id="CHEBI:61527"/>
        <dbReference type="EC" id="5.3.1.8"/>
    </reaction>
</comment>
<evidence type="ECO:0000256" key="6">
    <source>
        <dbReference type="ARBA" id="ARBA00022833"/>
    </source>
</evidence>
<name>A0ABN4CF14_9CORY</name>
<protein>
    <recommendedName>
        <fullName evidence="4">mannose-6-phosphate isomerase</fullName>
        <ecNumber evidence="4">5.3.1.8</ecNumber>
    </recommendedName>
</protein>
<dbReference type="Gene3D" id="2.60.120.10">
    <property type="entry name" value="Jelly Rolls"/>
    <property type="match status" value="2"/>
</dbReference>
<dbReference type="EMBL" id="CP004350">
    <property type="protein sequence ID" value="AHI20711.1"/>
    <property type="molecule type" value="Genomic_DNA"/>
</dbReference>
<dbReference type="NCBIfam" id="TIGR00218">
    <property type="entry name" value="manA"/>
    <property type="match status" value="1"/>
</dbReference>
<dbReference type="Gene3D" id="1.10.441.10">
    <property type="entry name" value="Phosphomannose Isomerase, domain 2"/>
    <property type="match status" value="1"/>
</dbReference>
<dbReference type="PRINTS" id="PR00714">
    <property type="entry name" value="MAN6PISMRASE"/>
</dbReference>
<dbReference type="PROSITE" id="PS00965">
    <property type="entry name" value="PMI_I_1"/>
    <property type="match status" value="1"/>
</dbReference>
<dbReference type="InterPro" id="IPR001250">
    <property type="entry name" value="Man6P_Isoase-1"/>
</dbReference>
<dbReference type="Pfam" id="PF20511">
    <property type="entry name" value="PMI_typeI_cat"/>
    <property type="match status" value="1"/>
</dbReference>
<dbReference type="SUPFAM" id="SSF51182">
    <property type="entry name" value="RmlC-like cupins"/>
    <property type="match status" value="1"/>
</dbReference>
<evidence type="ECO:0000313" key="11">
    <source>
        <dbReference type="Proteomes" id="UP000019226"/>
    </source>
</evidence>
<evidence type="ECO:0000256" key="5">
    <source>
        <dbReference type="ARBA" id="ARBA00022723"/>
    </source>
</evidence>
<keyword evidence="11" id="KW-1185">Reference proteome</keyword>
<dbReference type="PANTHER" id="PTHR10309">
    <property type="entry name" value="MANNOSE-6-PHOSPHATE ISOMERASE"/>
    <property type="match status" value="1"/>
</dbReference>
<dbReference type="InterPro" id="IPR014710">
    <property type="entry name" value="RmlC-like_jellyroll"/>
</dbReference>
<dbReference type="EC" id="5.3.1.8" evidence="4"/>
<dbReference type="InterPro" id="IPR046458">
    <property type="entry name" value="PMI_typeI_hel"/>
</dbReference>
<dbReference type="RefSeq" id="WP_006821985.1">
    <property type="nucleotide sequence ID" value="NZ_CP004350.1"/>
</dbReference>
<evidence type="ECO:0000256" key="4">
    <source>
        <dbReference type="ARBA" id="ARBA00011956"/>
    </source>
</evidence>
<evidence type="ECO:0000256" key="3">
    <source>
        <dbReference type="ARBA" id="ARBA00010772"/>
    </source>
</evidence>
<comment type="cofactor">
    <cofactor evidence="2">
        <name>Zn(2+)</name>
        <dbReference type="ChEBI" id="CHEBI:29105"/>
    </cofactor>
</comment>
<sequence>MQLLNSATRTYSWGSKTLIPHLQGQAASNHPIAELWYGAHPGGPATVDGKPLEAIIAADPQAALGEHVASTYDNKLPFLLKILSADEPLSLQAHPSKEQAEEGFARENAKGVAMDASNRSYKDDNHKPELIVALTDFYAMAGFRPLVHTRELFNALNCEELSRYANMHIADGRLTSADEADSLRALFTTWITIPAVKRRELIAALLESAKQLLATVNQDSWMRPVLKTIIELNELYPGDVGVLGAILLNHVQLSPGEAIYLDAGQLHAYVRGLGVEIMANSDNVLRGGLTPKHVDVPELVKVLSFNTVADPRVKQIDRSDSAPVHGAQAMNYPVPVDEYALTRCELGAGDEVESESEGPGVILCTSGTLVLTAEDGSVLELTPSQAAWVPASDGKIIMTTPDNAQAFIARV</sequence>
<dbReference type="Proteomes" id="UP000019226">
    <property type="component" value="Chromosome"/>
</dbReference>
<comment type="similarity">
    <text evidence="3">Belongs to the mannose-6-phosphate isomerase type 1 family.</text>
</comment>
<dbReference type="Pfam" id="PF20512">
    <property type="entry name" value="PMI_typeI_hel"/>
    <property type="match status" value="1"/>
</dbReference>